<evidence type="ECO:0000313" key="1">
    <source>
        <dbReference type="EMBL" id="KAI2388676.1"/>
    </source>
</evidence>
<accession>A0ACB8UZY6</accession>
<name>A0ACB8UZY6_9EURO</name>
<reference evidence="1" key="1">
    <citation type="journal article" date="2022" name="bioRxiv">
        <title>Population genetic analysis of Ophidiomyces ophidiicola, the causative agent of snake fungal disease, indicates recent introductions to the USA.</title>
        <authorList>
            <person name="Ladner J.T."/>
            <person name="Palmer J.M."/>
            <person name="Ettinger C.L."/>
            <person name="Stajich J.E."/>
            <person name="Farrell T.M."/>
            <person name="Glorioso B.M."/>
            <person name="Lawson B."/>
            <person name="Price S.J."/>
            <person name="Stengle A.G."/>
            <person name="Grear D.A."/>
            <person name="Lorch J.M."/>
        </authorList>
    </citation>
    <scope>NUCLEOTIDE SEQUENCE</scope>
    <source>
        <strain evidence="1">NWHC 24266-5</strain>
    </source>
</reference>
<comment type="caution">
    <text evidence="1">The sequence shown here is derived from an EMBL/GenBank/DDBJ whole genome shotgun (WGS) entry which is preliminary data.</text>
</comment>
<gene>
    <name evidence="1" type="ORF">LOY88_002445</name>
</gene>
<protein>
    <submittedName>
        <fullName evidence="1">Uncharacterized protein</fullName>
    </submittedName>
</protein>
<proteinExistence type="predicted"/>
<sequence>MSPSRSEIISCHPIGDRLEGFHNLYRICQPLLEPGTSPLEEGDLEDSIKTRVLDFLLVLPTLPACRILLSVRGSGALYTDVLRLAANFEIIPLLPLLKAVHDKEPDEIIWDKVYEAITESTPPPRPLPSFQQTPLTRNTGSFANSSELRSNMDRMLREELGTLYIDIPQFYDAFFGDIPELQANAQAVFERCKEGEEPMFRQGTGWSRWPEGAKEAPVLAWLTEVIDKIIQFSEEHAPNKIVQKRPLAQPHKPLKGSTAKRTVDIGFMEGTGTLKNGKYSWSQILVPGELKNDLNYETQSRLDLGRAVREVLAAQHSRLFVPGFTLCGSLMRLWHFDRLGGIASELFNIHEEGLRFVSVMLRYLLMTEEDLGFDPTIITADGSHYIKIERDGREERLVVDRVIRRAECISGRATTCWRTYRDGGEPRATLVVKDSWQYPEREEEGELLRGATEKGVVNVARYYHHETVRVQGRGNDICNSVRRGLDITTASNYTQAGSRPPLSRSGSCKGESSQAASRKRSSTCVEPLLPPSKRQQSQSPPIPNRVHRRVIVQDYGKPICMASSRVALLAALEGCITGYESLHQAGMLQRDISPNNLMVNEDKDSASWKAFIIDLDFAVKEDREDASGARGKTGTRAFMAIGVLLDEQHSFMHDLESFFWVLFWICIHYKGPGKGRVVERFDRWNFMDMEDLAKQKKGEVIHEGDFLKSSAHHFTDYYQPLVPWVNRLRRVVFPNGGRWKTPDKSLYSTMREILRNAQEDPDVIGLN</sequence>
<dbReference type="EMBL" id="JALBCA010000029">
    <property type="protein sequence ID" value="KAI2388676.1"/>
    <property type="molecule type" value="Genomic_DNA"/>
</dbReference>
<organism evidence="1">
    <name type="scientific">Ophidiomyces ophidiicola</name>
    <dbReference type="NCBI Taxonomy" id="1387563"/>
    <lineage>
        <taxon>Eukaryota</taxon>
        <taxon>Fungi</taxon>
        <taxon>Dikarya</taxon>
        <taxon>Ascomycota</taxon>
        <taxon>Pezizomycotina</taxon>
        <taxon>Eurotiomycetes</taxon>
        <taxon>Eurotiomycetidae</taxon>
        <taxon>Onygenales</taxon>
        <taxon>Onygenaceae</taxon>
        <taxon>Ophidiomyces</taxon>
    </lineage>
</organism>